<dbReference type="RefSeq" id="WP_073330858.1">
    <property type="nucleotide sequence ID" value="NZ_FQYO01000004.1"/>
</dbReference>
<protein>
    <submittedName>
        <fullName evidence="4">Lipopolysaccharide export system protein LptA</fullName>
    </submittedName>
</protein>
<dbReference type="PANTHER" id="PTHR36504">
    <property type="entry name" value="LIPOPOLYSACCHARIDE EXPORT SYSTEM PROTEIN LPTA"/>
    <property type="match status" value="1"/>
</dbReference>
<sequence length="163" mass="16295">MTRLLPVLAALALLSGPASAQSSLSLGQIDVDPTAPVEITADSLSVDRETGRATFTGNVRVGQGELRLAAANVDVLYDEATGEVAELDASGGVTFATATEAAESDAAVYDIASGLLTLTGDVLLTQGPNALSSDRMVIDLASGTAELTGGVRTVFGGQGSGAQ</sequence>
<dbReference type="OrthoDB" id="9811926at2"/>
<dbReference type="PANTHER" id="PTHR36504:SF1">
    <property type="entry name" value="LIPOPOLYSACCHARIDE EXPORT SYSTEM PROTEIN LPTA"/>
    <property type="match status" value="1"/>
</dbReference>
<feature type="signal peptide" evidence="2">
    <location>
        <begin position="1"/>
        <end position="20"/>
    </location>
</feature>
<dbReference type="InterPro" id="IPR005653">
    <property type="entry name" value="OstA-like_N"/>
</dbReference>
<dbReference type="InterPro" id="IPR052037">
    <property type="entry name" value="LPS_export_LptA"/>
</dbReference>
<dbReference type="GO" id="GO:0030288">
    <property type="term" value="C:outer membrane-bounded periplasmic space"/>
    <property type="evidence" value="ECO:0007669"/>
    <property type="project" value="TreeGrafter"/>
</dbReference>
<evidence type="ECO:0000259" key="3">
    <source>
        <dbReference type="Pfam" id="PF03968"/>
    </source>
</evidence>
<dbReference type="EMBL" id="FQYO01000004">
    <property type="protein sequence ID" value="SHJ00521.1"/>
    <property type="molecule type" value="Genomic_DNA"/>
</dbReference>
<accession>A0A1M6FS38</accession>
<feature type="domain" description="Organic solvent tolerance-like N-terminal" evidence="3">
    <location>
        <begin position="38"/>
        <end position="143"/>
    </location>
</feature>
<keyword evidence="1 2" id="KW-0732">Signal</keyword>
<evidence type="ECO:0000256" key="2">
    <source>
        <dbReference type="SAM" id="SignalP"/>
    </source>
</evidence>
<reference evidence="4 5" key="1">
    <citation type="submission" date="2016-11" db="EMBL/GenBank/DDBJ databases">
        <authorList>
            <person name="Jaros S."/>
            <person name="Januszkiewicz K."/>
            <person name="Wedrychowicz H."/>
        </authorList>
    </citation>
    <scope>NUCLEOTIDE SEQUENCE [LARGE SCALE GENOMIC DNA]</scope>
    <source>
        <strain evidence="4 5">DSM 100565</strain>
    </source>
</reference>
<feature type="chain" id="PRO_5013382385" evidence="2">
    <location>
        <begin position="21"/>
        <end position="163"/>
    </location>
</feature>
<evidence type="ECO:0000256" key="1">
    <source>
        <dbReference type="ARBA" id="ARBA00022729"/>
    </source>
</evidence>
<keyword evidence="5" id="KW-1185">Reference proteome</keyword>
<dbReference type="Pfam" id="PF03968">
    <property type="entry name" value="LptD_N"/>
    <property type="match status" value="1"/>
</dbReference>
<dbReference type="GO" id="GO:0017089">
    <property type="term" value="F:glycolipid transfer activity"/>
    <property type="evidence" value="ECO:0007669"/>
    <property type="project" value="TreeGrafter"/>
</dbReference>
<name>A0A1M6FS38_9RHOB</name>
<evidence type="ECO:0000313" key="4">
    <source>
        <dbReference type="EMBL" id="SHJ00521.1"/>
    </source>
</evidence>
<evidence type="ECO:0000313" key="5">
    <source>
        <dbReference type="Proteomes" id="UP000184292"/>
    </source>
</evidence>
<dbReference type="Gene3D" id="2.60.450.10">
    <property type="entry name" value="Lipopolysaccharide (LPS) transport protein A like domain"/>
    <property type="match status" value="1"/>
</dbReference>
<gene>
    <name evidence="4" type="ORF">SAMN05444417_2472</name>
</gene>
<dbReference type="GO" id="GO:0009279">
    <property type="term" value="C:cell outer membrane"/>
    <property type="evidence" value="ECO:0007669"/>
    <property type="project" value="TreeGrafter"/>
</dbReference>
<dbReference type="AlphaFoldDB" id="A0A1M6FS38"/>
<dbReference type="GO" id="GO:0015920">
    <property type="term" value="P:lipopolysaccharide transport"/>
    <property type="evidence" value="ECO:0007669"/>
    <property type="project" value="TreeGrafter"/>
</dbReference>
<proteinExistence type="predicted"/>
<dbReference type="STRING" id="1447782.SAMN05444417_2472"/>
<dbReference type="Proteomes" id="UP000184292">
    <property type="component" value="Unassembled WGS sequence"/>
</dbReference>
<organism evidence="4 5">
    <name type="scientific">Wenxinia saemankumensis</name>
    <dbReference type="NCBI Taxonomy" id="1447782"/>
    <lineage>
        <taxon>Bacteria</taxon>
        <taxon>Pseudomonadati</taxon>
        <taxon>Pseudomonadota</taxon>
        <taxon>Alphaproteobacteria</taxon>
        <taxon>Rhodobacterales</taxon>
        <taxon>Roseobacteraceae</taxon>
        <taxon>Wenxinia</taxon>
    </lineage>
</organism>